<keyword evidence="1" id="KW-0732">Signal</keyword>
<proteinExistence type="predicted"/>
<keyword evidence="3" id="KW-1185">Reference proteome</keyword>
<dbReference type="RefSeq" id="WP_111528799.1">
    <property type="nucleotide sequence ID" value="NZ_QFYQ01000001.1"/>
</dbReference>
<dbReference type="EMBL" id="QFYQ01000001">
    <property type="protein sequence ID" value="RAK55049.1"/>
    <property type="molecule type" value="Genomic_DNA"/>
</dbReference>
<evidence type="ECO:0000256" key="1">
    <source>
        <dbReference type="SAM" id="SignalP"/>
    </source>
</evidence>
<evidence type="ECO:0000313" key="2">
    <source>
        <dbReference type="EMBL" id="RAK55049.1"/>
    </source>
</evidence>
<name>A0A328AKC2_9CAUL</name>
<dbReference type="AlphaFoldDB" id="A0A328AKC2"/>
<evidence type="ECO:0000313" key="3">
    <source>
        <dbReference type="Proteomes" id="UP000249254"/>
    </source>
</evidence>
<feature type="chain" id="PRO_5016446294" description="DUF5666 domain-containing protein" evidence="1">
    <location>
        <begin position="31"/>
        <end position="108"/>
    </location>
</feature>
<organism evidence="2 3">
    <name type="scientific">Phenylobacterium soli</name>
    <dbReference type="NCBI Taxonomy" id="2170551"/>
    <lineage>
        <taxon>Bacteria</taxon>
        <taxon>Pseudomonadati</taxon>
        <taxon>Pseudomonadota</taxon>
        <taxon>Alphaproteobacteria</taxon>
        <taxon>Caulobacterales</taxon>
        <taxon>Caulobacteraceae</taxon>
        <taxon>Phenylobacterium</taxon>
    </lineage>
</organism>
<gene>
    <name evidence="2" type="ORF">DJ017_11235</name>
</gene>
<accession>A0A328AKC2</accession>
<protein>
    <recommendedName>
        <fullName evidence="4">DUF5666 domain-containing protein</fullName>
    </recommendedName>
</protein>
<evidence type="ECO:0008006" key="4">
    <source>
        <dbReference type="Google" id="ProtNLM"/>
    </source>
</evidence>
<sequence>MRILMGAAAVALLGLACAGCGNSGVSGAQAAESAPAAEQVTAVGCPKAPKPGCVTLTADGKTWDVTAAGVDLAKGVAVNVSGTAGPAGACGPTLVNAQVDYTGLQCKH</sequence>
<dbReference type="PROSITE" id="PS51257">
    <property type="entry name" value="PROKAR_LIPOPROTEIN"/>
    <property type="match status" value="1"/>
</dbReference>
<comment type="caution">
    <text evidence="2">The sequence shown here is derived from an EMBL/GenBank/DDBJ whole genome shotgun (WGS) entry which is preliminary data.</text>
</comment>
<feature type="signal peptide" evidence="1">
    <location>
        <begin position="1"/>
        <end position="30"/>
    </location>
</feature>
<dbReference type="Proteomes" id="UP000249254">
    <property type="component" value="Unassembled WGS sequence"/>
</dbReference>
<reference evidence="3" key="1">
    <citation type="submission" date="2018-05" db="EMBL/GenBank/DDBJ databases">
        <authorList>
            <person name="Li X."/>
        </authorList>
    </citation>
    <scope>NUCLEOTIDE SEQUENCE [LARGE SCALE GENOMIC DNA]</scope>
    <source>
        <strain evidence="3">LX32</strain>
    </source>
</reference>